<dbReference type="EMBL" id="NAJO01000015">
    <property type="protein sequence ID" value="OQO07014.1"/>
    <property type="molecule type" value="Genomic_DNA"/>
</dbReference>
<dbReference type="STRING" id="1507870.A0A1V8T6V1"/>
<dbReference type="InterPro" id="IPR048720">
    <property type="entry name" value="PROPPIN"/>
</dbReference>
<comment type="caution">
    <text evidence="7">The sequence shown here is derived from an EMBL/GenBank/DDBJ whole genome shotgun (WGS) entry which is preliminary data.</text>
</comment>
<evidence type="ECO:0000256" key="3">
    <source>
        <dbReference type="ARBA" id="ARBA00022737"/>
    </source>
</evidence>
<dbReference type="Pfam" id="PF21032">
    <property type="entry name" value="PROPPIN"/>
    <property type="match status" value="1"/>
</dbReference>
<evidence type="ECO:0000256" key="1">
    <source>
        <dbReference type="ARBA" id="ARBA00004148"/>
    </source>
</evidence>
<dbReference type="Gene3D" id="2.130.10.10">
    <property type="entry name" value="YVTN repeat-like/Quinoprotein amine dehydrogenase"/>
    <property type="match status" value="1"/>
</dbReference>
<evidence type="ECO:0000256" key="5">
    <source>
        <dbReference type="PROSITE-ProRule" id="PRU00221"/>
    </source>
</evidence>
<keyword evidence="8" id="KW-1185">Reference proteome</keyword>
<keyword evidence="3" id="KW-0677">Repeat</keyword>
<sequence length="509" mass="54404">MNTRHPIQPTNDVVVLSLAFSPTRTRYIAGLSDGCRIFRTDNCLPTYQPILSETGRKGKAPAVLSDAGVAVVAVLDDRFFAVTGGGSTPQGSPNVVSIWDATLGRQVARFDLYEPILGIRLSTTYAAIVLQDRTVMLEYQDIGPVEPAEEHHMADEDTVITAPNKVKGLYPTALNPYASACLGKNVLVLPAQTIGQVQLVPLPSGSKRIFRAHDSAIRSIALSDDGTILATASMNGTLIRVWSTATLDQLAEFRRGMDHAIIGSLAISPGNRWLASTSDKGTLHIFDLRPGPSHSSAPDPPAKSLPHRRNPSYPTPRIPTPTYQTSLSNFSGRSSPHSITGQGSAQEYYGLRPPPASASPSSSAPLTALAAFKSSSLAPRALRDTRSVASATFYTGDDPPHWQPGPNRGYTYTTSPTGKRTKVRNPVPPLPGNPNGKPPMGIIAFAPKDGKLYGVSGLQGDDDEGAVIFVLGGGGRPRWELFELLPREGGGWGLVGRGYREILGRQFVD</sequence>
<accession>A0A1V8T6V1</accession>
<dbReference type="PANTHER" id="PTHR11227">
    <property type="entry name" value="WD-REPEAT PROTEIN INTERACTING WITH PHOSPHOINOSIDES WIPI -RELATED"/>
    <property type="match status" value="1"/>
</dbReference>
<dbReference type="SUPFAM" id="SSF50978">
    <property type="entry name" value="WD40 repeat-like"/>
    <property type="match status" value="1"/>
</dbReference>
<proteinExistence type="inferred from homology"/>
<dbReference type="InParanoid" id="A0A1V8T6V1"/>
<dbReference type="InterPro" id="IPR001680">
    <property type="entry name" value="WD40_rpt"/>
</dbReference>
<dbReference type="InterPro" id="IPR036322">
    <property type="entry name" value="WD40_repeat_dom_sf"/>
</dbReference>
<name>A0A1V8T6V1_9PEZI</name>
<dbReference type="PROSITE" id="PS50082">
    <property type="entry name" value="WD_REPEATS_2"/>
    <property type="match status" value="1"/>
</dbReference>
<evidence type="ECO:0000256" key="4">
    <source>
        <dbReference type="ARBA" id="ARBA00025740"/>
    </source>
</evidence>
<dbReference type="GO" id="GO:0005774">
    <property type="term" value="C:vacuolar membrane"/>
    <property type="evidence" value="ECO:0007669"/>
    <property type="project" value="UniProtKB-SubCell"/>
</dbReference>
<gene>
    <name evidence="7" type="ORF">B0A48_07580</name>
</gene>
<dbReference type="SMART" id="SM00320">
    <property type="entry name" value="WD40"/>
    <property type="match status" value="4"/>
</dbReference>
<feature type="region of interest" description="Disordered" evidence="6">
    <location>
        <begin position="412"/>
        <end position="438"/>
    </location>
</feature>
<keyword evidence="2 5" id="KW-0853">WD repeat</keyword>
<comment type="similarity">
    <text evidence="4">Belongs to the WD repeat PROPPIN family.</text>
</comment>
<evidence type="ECO:0000256" key="6">
    <source>
        <dbReference type="SAM" id="MobiDB-lite"/>
    </source>
</evidence>
<dbReference type="Proteomes" id="UP000192596">
    <property type="component" value="Unassembled WGS sequence"/>
</dbReference>
<comment type="subcellular location">
    <subcellularLocation>
        <location evidence="1">Vacuole membrane</location>
        <topology evidence="1">Peripheral membrane protein</topology>
    </subcellularLocation>
</comment>
<evidence type="ECO:0000313" key="7">
    <source>
        <dbReference type="EMBL" id="OQO07014.1"/>
    </source>
</evidence>
<feature type="compositionally biased region" description="Polar residues" evidence="6">
    <location>
        <begin position="321"/>
        <end position="345"/>
    </location>
</feature>
<evidence type="ECO:0000256" key="2">
    <source>
        <dbReference type="ARBA" id="ARBA00022574"/>
    </source>
</evidence>
<organism evidence="7 8">
    <name type="scientific">Cryoendolithus antarcticus</name>
    <dbReference type="NCBI Taxonomy" id="1507870"/>
    <lineage>
        <taxon>Eukaryota</taxon>
        <taxon>Fungi</taxon>
        <taxon>Dikarya</taxon>
        <taxon>Ascomycota</taxon>
        <taxon>Pezizomycotina</taxon>
        <taxon>Dothideomycetes</taxon>
        <taxon>Dothideomycetidae</taxon>
        <taxon>Cladosporiales</taxon>
        <taxon>Cladosporiaceae</taxon>
        <taxon>Cryoendolithus</taxon>
    </lineage>
</organism>
<dbReference type="OrthoDB" id="1667587at2759"/>
<feature type="region of interest" description="Disordered" evidence="6">
    <location>
        <begin position="286"/>
        <end position="363"/>
    </location>
</feature>
<dbReference type="AlphaFoldDB" id="A0A1V8T6V1"/>
<protein>
    <submittedName>
        <fullName evidence="7">Uncharacterized protein</fullName>
    </submittedName>
</protein>
<reference evidence="8" key="1">
    <citation type="submission" date="2017-03" db="EMBL/GenBank/DDBJ databases">
        <title>Genomes of endolithic fungi from Antarctica.</title>
        <authorList>
            <person name="Coleine C."/>
            <person name="Masonjones S."/>
            <person name="Stajich J.E."/>
        </authorList>
    </citation>
    <scope>NUCLEOTIDE SEQUENCE [LARGE SCALE GENOMIC DNA]</scope>
    <source>
        <strain evidence="8">CCFEE 5527</strain>
    </source>
</reference>
<evidence type="ECO:0000313" key="8">
    <source>
        <dbReference type="Proteomes" id="UP000192596"/>
    </source>
</evidence>
<feature type="repeat" description="WD" evidence="5">
    <location>
        <begin position="210"/>
        <end position="238"/>
    </location>
</feature>
<dbReference type="InterPro" id="IPR015943">
    <property type="entry name" value="WD40/YVTN_repeat-like_dom_sf"/>
</dbReference>